<proteinExistence type="predicted"/>
<organism evidence="1 2">
    <name type="scientific">Rhodococcus opacus</name>
    <name type="common">Nocardia opaca</name>
    <dbReference type="NCBI Taxonomy" id="37919"/>
    <lineage>
        <taxon>Bacteria</taxon>
        <taxon>Bacillati</taxon>
        <taxon>Actinomycetota</taxon>
        <taxon>Actinomycetes</taxon>
        <taxon>Mycobacteriales</taxon>
        <taxon>Nocardiaceae</taxon>
        <taxon>Rhodococcus</taxon>
    </lineage>
</organism>
<reference evidence="1 2" key="1">
    <citation type="submission" date="2014-07" db="EMBL/GenBank/DDBJ databases">
        <authorList>
            <person name="Zhang J.E."/>
            <person name="Yang H."/>
            <person name="Guo J."/>
            <person name="Deng Z."/>
            <person name="Luo H."/>
            <person name="Luo M."/>
            <person name="Zhao B."/>
        </authorList>
    </citation>
    <scope>NUCLEOTIDE SEQUENCE [LARGE SCALE GENOMIC DNA]</scope>
    <source>
        <strain evidence="1 2">1CP</strain>
    </source>
</reference>
<gene>
    <name evidence="1" type="ORF">R1CP_08990</name>
</gene>
<dbReference type="PATRIC" id="fig|37919.13.peg.1854"/>
<dbReference type="EMBL" id="CP009111">
    <property type="protein sequence ID" value="ANS26518.1"/>
    <property type="molecule type" value="Genomic_DNA"/>
</dbReference>
<sequence length="59" mass="6144">MDPKAREAWSTTDEGKEFITASSKKWRNASIAFGMPEGAATAAGVRTTAFYTGADTGAG</sequence>
<evidence type="ECO:0000313" key="2">
    <source>
        <dbReference type="Proteomes" id="UP000186108"/>
    </source>
</evidence>
<dbReference type="Proteomes" id="UP000186108">
    <property type="component" value="Chromosome"/>
</dbReference>
<evidence type="ECO:0000313" key="1">
    <source>
        <dbReference type="EMBL" id="ANS26518.1"/>
    </source>
</evidence>
<protein>
    <submittedName>
        <fullName evidence="1">Uncharacterized protein</fullName>
    </submittedName>
</protein>
<dbReference type="AlphaFoldDB" id="A0A1B1K1S2"/>
<accession>A0A1B1K1S2</accession>
<dbReference type="RefSeq" id="WP_065489915.1">
    <property type="nucleotide sequence ID" value="NZ_CP009111.1"/>
</dbReference>
<name>A0A1B1K1S2_RHOOP</name>